<sequence>MKKLLFTLILAPCCLMPLKAHSFDASVRGFIALDALNFEKIAGSKGASVIGIGVLDLKIFAEQDDMSAAIKLDLDGKLDRENNIFEEAYATYKGIPNVRLMLGKGVVRFQNLHWGAVENTYQDGGTVIQADNNYRKLSRKAFIAASYGGRSKGFINQFTLFGDSTENYTDQNGDKQYVTSTRRVGSTTYSTITGYKTEEVTAFNTSREFGLANKLELFTTDSLKLTFGQFYYKNRMHNKANYALDIGLNYESSTMEIWVDSLYGFSSKLPYEPYTTKAKNEYFLQVGMEYFLNEKWSLVENVEGLLIKDLQHTYAQFTENGTTYYPTTQQERKSNVTNKIKTYKIESAIKYKITKSAQITFGGLYEKKIVESNGVKGLKFVQDVRNANRDAYKLATSISFWF</sequence>
<proteinExistence type="predicted"/>
<accession>A0A2K9NRW9</accession>
<gene>
    <name evidence="1" type="ORF">C0V70_09130</name>
</gene>
<dbReference type="Proteomes" id="UP000235584">
    <property type="component" value="Chromosome"/>
</dbReference>
<dbReference type="KEGG" id="bsto:C0V70_09130"/>
<evidence type="ECO:0000313" key="2">
    <source>
        <dbReference type="Proteomes" id="UP000235584"/>
    </source>
</evidence>
<dbReference type="AlphaFoldDB" id="A0A2K9NRW9"/>
<reference evidence="1 2" key="1">
    <citation type="submission" date="2018-01" db="EMBL/GenBank/DDBJ databases">
        <title>Complete genome sequence of Bacteriovorax stolpii DSM12778.</title>
        <authorList>
            <person name="Tang B."/>
            <person name="Chang J."/>
        </authorList>
    </citation>
    <scope>NUCLEOTIDE SEQUENCE [LARGE SCALE GENOMIC DNA]</scope>
    <source>
        <strain evidence="1 2">DSM 12778</strain>
    </source>
</reference>
<evidence type="ECO:0000313" key="1">
    <source>
        <dbReference type="EMBL" id="AUN98263.1"/>
    </source>
</evidence>
<organism evidence="1 2">
    <name type="scientific">Bacteriovorax stolpii</name>
    <name type="common">Bdellovibrio stolpii</name>
    <dbReference type="NCBI Taxonomy" id="960"/>
    <lineage>
        <taxon>Bacteria</taxon>
        <taxon>Pseudomonadati</taxon>
        <taxon>Bdellovibrionota</taxon>
        <taxon>Bacteriovoracia</taxon>
        <taxon>Bacteriovoracales</taxon>
        <taxon>Bacteriovoracaceae</taxon>
        <taxon>Bacteriovorax</taxon>
    </lineage>
</organism>
<dbReference type="OrthoDB" id="5288493at2"/>
<name>A0A2K9NRW9_BACTC</name>
<dbReference type="RefSeq" id="WP_102243554.1">
    <property type="nucleotide sequence ID" value="NZ_CP025704.1"/>
</dbReference>
<dbReference type="EMBL" id="CP025704">
    <property type="protein sequence ID" value="AUN98263.1"/>
    <property type="molecule type" value="Genomic_DNA"/>
</dbReference>
<keyword evidence="2" id="KW-1185">Reference proteome</keyword>
<protein>
    <submittedName>
        <fullName evidence="1">Uncharacterized protein</fullName>
    </submittedName>
</protein>